<dbReference type="GO" id="GO:0008270">
    <property type="term" value="F:zinc ion binding"/>
    <property type="evidence" value="ECO:0007669"/>
    <property type="project" value="InterPro"/>
</dbReference>
<evidence type="ECO:0000313" key="7">
    <source>
        <dbReference type="EMBL" id="CRK12614.1"/>
    </source>
</evidence>
<feature type="domain" description="Zn(2)-C6 fungal-type" evidence="6">
    <location>
        <begin position="9"/>
        <end position="39"/>
    </location>
</feature>
<evidence type="ECO:0000256" key="2">
    <source>
        <dbReference type="ARBA" id="ARBA00022857"/>
    </source>
</evidence>
<name>A0A0G4KS54_VERLO</name>
<comment type="similarity">
    <text evidence="1">Belongs to the short-chain dehydrogenases/reductases (SDR) family.</text>
</comment>
<feature type="compositionally biased region" description="Polar residues" evidence="5">
    <location>
        <begin position="138"/>
        <end position="151"/>
    </location>
</feature>
<evidence type="ECO:0000256" key="3">
    <source>
        <dbReference type="ARBA" id="ARBA00023002"/>
    </source>
</evidence>
<evidence type="ECO:0000259" key="6">
    <source>
        <dbReference type="PROSITE" id="PS50048"/>
    </source>
</evidence>
<dbReference type="CDD" id="cd00067">
    <property type="entry name" value="GAL4"/>
    <property type="match status" value="1"/>
</dbReference>
<accession>A0A0G4KS54</accession>
<dbReference type="SUPFAM" id="SSF51735">
    <property type="entry name" value="NAD(P)-binding Rossmann-fold domains"/>
    <property type="match status" value="1"/>
</dbReference>
<dbReference type="SUPFAM" id="SSF57701">
    <property type="entry name" value="Zn2/Cys6 DNA-binding domain"/>
    <property type="match status" value="1"/>
</dbReference>
<dbReference type="PANTHER" id="PTHR24320">
    <property type="entry name" value="RETINOL DEHYDROGENASE"/>
    <property type="match status" value="1"/>
</dbReference>
<dbReference type="EMBL" id="CVQI01003335">
    <property type="protein sequence ID" value="CRK12614.1"/>
    <property type="molecule type" value="Genomic_DNA"/>
</dbReference>
<dbReference type="InterPro" id="IPR036864">
    <property type="entry name" value="Zn2-C6_fun-type_DNA-bd_sf"/>
</dbReference>
<feature type="region of interest" description="Disordered" evidence="5">
    <location>
        <begin position="95"/>
        <end position="151"/>
    </location>
</feature>
<organism evidence="7 8">
    <name type="scientific">Verticillium longisporum</name>
    <name type="common">Verticillium dahliae var. longisporum</name>
    <dbReference type="NCBI Taxonomy" id="100787"/>
    <lineage>
        <taxon>Eukaryota</taxon>
        <taxon>Fungi</taxon>
        <taxon>Dikarya</taxon>
        <taxon>Ascomycota</taxon>
        <taxon>Pezizomycotina</taxon>
        <taxon>Sordariomycetes</taxon>
        <taxon>Hypocreomycetidae</taxon>
        <taxon>Glomerellales</taxon>
        <taxon>Plectosphaerellaceae</taxon>
        <taxon>Verticillium</taxon>
    </lineage>
</organism>
<dbReference type="Gene3D" id="4.10.240.10">
    <property type="entry name" value="Zn(2)-C6 fungal-type DNA-binding domain"/>
    <property type="match status" value="1"/>
</dbReference>
<evidence type="ECO:0000256" key="5">
    <source>
        <dbReference type="SAM" id="MobiDB-lite"/>
    </source>
</evidence>
<evidence type="ECO:0000313" key="8">
    <source>
        <dbReference type="Proteomes" id="UP000045706"/>
    </source>
</evidence>
<dbReference type="InterPro" id="IPR036291">
    <property type="entry name" value="NAD(P)-bd_dom_sf"/>
</dbReference>
<sequence>MDRRTKQKSCYPCVDSKRRCDRTLPSCTRCIDRGVQCAWPGAQQRRLGKPAPEQSESTNPAFTSVHEDDNQGTVAGQEPPSISHHTAMHETMFMISPPHGISPVPDADHDASHNSGLASSTISFGSSTSPASVAPGAGTSSVGTNVSPSTGQNLKWFTHPSTWTIGYHYQPHEGLPSPQAFSDFIRGLQCWVRRFQREGHSPLIHRQLYPARAIPDCIQDAYAAIAVAEGVCPENENLVDSIANSLVMRLISSYPQMPAHGLSIVTTADHLARTHALLIHIILALFSSSISRQAKAESLIETLHRWKLALWESASQEASLVDMFPSVQADPLGSGEPAGESVPELHRAFIMCESIRRTWLVSAMTIGVYRSLRGDWSSACAGDVLFTSRAGLWDASTSARWAAIAEGEDPLFDYSLASRQLAKRDLSVAEVDEFALHLYSLMWGADTVESCTGIGFQIVRRLAQRGAKVFATTRSEEKAEKARDALKTRHPDIPAAAIEWLPLDLTNLQRISEVSEEIRSKADRLDVLVHNAATATPVHQLVDGRWEKHMAVSVVGPFLLTNRLLPLLQKTAKVPGADVRIVTCSSNAPQVFLPKDYPLRFDSPSALAASVSTYPWHWRFLGRFVFASDMILYSVAKAGAEVLASQLQKTFDKSHLPILSLVVHPGPTATEGLLEVNGTFIRAVARLAFQSAEQAASLHLFAATAERVCQQPEQFKNALLVPGGQTMKLHPVTSDGKQAGGLWDTVDGQLNQYLKADGLAPLQGW</sequence>
<dbReference type="PANTHER" id="PTHR24320:SF282">
    <property type="entry name" value="WW DOMAIN-CONTAINING OXIDOREDUCTASE"/>
    <property type="match status" value="1"/>
</dbReference>
<keyword evidence="3" id="KW-0560">Oxidoreductase</keyword>
<evidence type="ECO:0000256" key="4">
    <source>
        <dbReference type="ARBA" id="ARBA00023242"/>
    </source>
</evidence>
<dbReference type="Pfam" id="PF00172">
    <property type="entry name" value="Zn_clus"/>
    <property type="match status" value="1"/>
</dbReference>
<keyword evidence="4" id="KW-0539">Nucleus</keyword>
<dbReference type="Pfam" id="PF00106">
    <property type="entry name" value="adh_short"/>
    <property type="match status" value="1"/>
</dbReference>
<dbReference type="GO" id="GO:0016491">
    <property type="term" value="F:oxidoreductase activity"/>
    <property type="evidence" value="ECO:0007669"/>
    <property type="project" value="UniProtKB-KW"/>
</dbReference>
<dbReference type="InterPro" id="IPR001138">
    <property type="entry name" value="Zn2Cys6_DnaBD"/>
</dbReference>
<protein>
    <recommendedName>
        <fullName evidence="6">Zn(2)-C6 fungal-type domain-containing protein</fullName>
    </recommendedName>
</protein>
<dbReference type="Gene3D" id="3.40.50.720">
    <property type="entry name" value="NAD(P)-binding Rossmann-like Domain"/>
    <property type="match status" value="1"/>
</dbReference>
<gene>
    <name evidence="7" type="ORF">BN1723_001863</name>
</gene>
<proteinExistence type="inferred from homology"/>
<dbReference type="PROSITE" id="PS50048">
    <property type="entry name" value="ZN2_CY6_FUNGAL_2"/>
    <property type="match status" value="1"/>
</dbReference>
<dbReference type="AlphaFoldDB" id="A0A0G4KS54"/>
<feature type="compositionally biased region" description="Low complexity" evidence="5">
    <location>
        <begin position="115"/>
        <end position="132"/>
    </location>
</feature>
<dbReference type="Proteomes" id="UP000045706">
    <property type="component" value="Unassembled WGS sequence"/>
</dbReference>
<reference evidence="8" key="1">
    <citation type="submission" date="2015-05" db="EMBL/GenBank/DDBJ databases">
        <authorList>
            <person name="Fogelqvist Johan"/>
        </authorList>
    </citation>
    <scope>NUCLEOTIDE SEQUENCE [LARGE SCALE GENOMIC DNA]</scope>
</reference>
<dbReference type="GO" id="GO:0000981">
    <property type="term" value="F:DNA-binding transcription factor activity, RNA polymerase II-specific"/>
    <property type="evidence" value="ECO:0007669"/>
    <property type="project" value="InterPro"/>
</dbReference>
<keyword evidence="2" id="KW-0521">NADP</keyword>
<evidence type="ECO:0000256" key="1">
    <source>
        <dbReference type="ARBA" id="ARBA00006484"/>
    </source>
</evidence>
<dbReference type="InterPro" id="IPR002347">
    <property type="entry name" value="SDR_fam"/>
</dbReference>
<feature type="region of interest" description="Disordered" evidence="5">
    <location>
        <begin position="43"/>
        <end position="82"/>
    </location>
</feature>